<dbReference type="GO" id="GO:0051287">
    <property type="term" value="F:NAD binding"/>
    <property type="evidence" value="ECO:0007669"/>
    <property type="project" value="InterPro"/>
</dbReference>
<comment type="similarity">
    <text evidence="7">Belongs to the NAGSA dehydrogenase family. Type 1 subfamily. LysY sub-subfamily.</text>
</comment>
<dbReference type="NCBIfam" id="TIGR01850">
    <property type="entry name" value="argC"/>
    <property type="match status" value="1"/>
</dbReference>
<dbReference type="InterPro" id="IPR058924">
    <property type="entry name" value="AGPR_dimerisation_dom"/>
</dbReference>
<keyword evidence="12" id="KW-1185">Reference proteome</keyword>
<dbReference type="Proteomes" id="UP000276741">
    <property type="component" value="Chromosome"/>
</dbReference>
<dbReference type="GeneID" id="38666343"/>
<dbReference type="InterPro" id="IPR037535">
    <property type="entry name" value="LysY"/>
</dbReference>
<comment type="subcellular location">
    <subcellularLocation>
        <location evidence="7">Cytoplasm</location>
    </subcellularLocation>
</comment>
<dbReference type="CDD" id="cd17895">
    <property type="entry name" value="AGPR_1_N"/>
    <property type="match status" value="1"/>
</dbReference>
<dbReference type="EC" id="1.2.1.103" evidence="7"/>
<dbReference type="AlphaFoldDB" id="A0A348B2Q3"/>
<dbReference type="InterPro" id="IPR000534">
    <property type="entry name" value="Semialdehyde_DH_NAD-bd"/>
</dbReference>
<dbReference type="Proteomes" id="UP000616143">
    <property type="component" value="Unassembled WGS sequence"/>
</dbReference>
<feature type="binding site" evidence="7">
    <location>
        <begin position="10"/>
        <end position="13"/>
    </location>
    <ligand>
        <name>NADP(+)</name>
        <dbReference type="ChEBI" id="CHEBI:58349"/>
    </ligand>
</feature>
<keyword evidence="6 7" id="KW-0457">Lysine biosynthesis</keyword>
<reference evidence="12" key="2">
    <citation type="submission" date="2018-04" db="EMBL/GenBank/DDBJ databases">
        <title>Complete genome sequence of Sulfodiicoccus acidiphilus strain HS-1.</title>
        <authorList>
            <person name="Sakai H.D."/>
            <person name="Kurosawa N."/>
        </authorList>
    </citation>
    <scope>NUCLEOTIDE SEQUENCE [LARGE SCALE GENOMIC DNA]</scope>
    <source>
        <strain evidence="12">HS-1</strain>
    </source>
</reference>
<dbReference type="UniPathway" id="UPA00033">
    <property type="reaction ID" value="UER00037"/>
</dbReference>
<evidence type="ECO:0000313" key="12">
    <source>
        <dbReference type="Proteomes" id="UP000276741"/>
    </source>
</evidence>
<dbReference type="PANTHER" id="PTHR32338">
    <property type="entry name" value="N-ACETYL-GAMMA-GLUTAMYL-PHOSPHATE REDUCTASE, CHLOROPLASTIC-RELATED-RELATED"/>
    <property type="match status" value="1"/>
</dbReference>
<dbReference type="Gene3D" id="3.40.50.720">
    <property type="entry name" value="NAD(P)-binding Rossmann-like Domain"/>
    <property type="match status" value="1"/>
</dbReference>
<evidence type="ECO:0000256" key="2">
    <source>
        <dbReference type="ARBA" id="ARBA00022571"/>
    </source>
</evidence>
<keyword evidence="1 7" id="KW-0963">Cytoplasm</keyword>
<sequence length="348" mass="38131">MIRVAVVGASGYTGGELLRLLAVHPQVEVTVATSREYAGKPVGMVHPNLRGVYSINFTQFTVDKVSEKSDTVFLALPHGVSMNYVPELLQVGVQVVDLSADYRLKDPSLYKTWYGVEHPHPDLLGRAVYGLPELHGEELKGSKLIASPGCNATATILALAPVVGWEPLGNSFLSDVKVGSSEGGAKPSEGSHHPERQNAIRPYEAEGHRHEAEAEQELSRLSRGQVRVSIIPHAVSSVRGVLASAHAWSSSDVEETEMWRRFAEFYRGKSFIRIVRRGIHPYPDPKYVIGSNFADLGFAVDRRVRRVTTFAAIDNMMKGAAGQAVQAFNVSRGFQENEGLRIPPMRPV</sequence>
<evidence type="ECO:0000256" key="8">
    <source>
        <dbReference type="PROSITE-ProRule" id="PRU10010"/>
    </source>
</evidence>
<evidence type="ECO:0000256" key="3">
    <source>
        <dbReference type="ARBA" id="ARBA00022605"/>
    </source>
</evidence>
<comment type="pathway">
    <text evidence="7">Amino-acid biosynthesis; L-arginine biosynthesis.</text>
</comment>
<dbReference type="SUPFAM" id="SSF51735">
    <property type="entry name" value="NAD(P)-binding Rossmann-fold domains"/>
    <property type="match status" value="1"/>
</dbReference>
<evidence type="ECO:0000259" key="9">
    <source>
        <dbReference type="SMART" id="SM00859"/>
    </source>
</evidence>
<name>A0A348B2Q3_9CREN</name>
<reference evidence="11" key="1">
    <citation type="journal article" date="2014" name="Int. J. Syst. Evol. Microbiol.">
        <title>Complete genome sequence of Corynebacterium casei LMG S-19264T (=DSM 44701T), isolated from a smear-ripened cheese.</title>
        <authorList>
            <consortium name="US DOE Joint Genome Institute (JGI-PGF)"/>
            <person name="Walter F."/>
            <person name="Albersmeier A."/>
            <person name="Kalinowski J."/>
            <person name="Ruckert C."/>
        </authorList>
    </citation>
    <scope>NUCLEOTIDE SEQUENCE</scope>
    <source>
        <strain evidence="11">JCM 31740</strain>
    </source>
</reference>
<comment type="pathway">
    <text evidence="7">Amino-acid biosynthesis; L-lysine biosynthesis via AAA pathway; L-lysine from L-alpha-aminoadipate (Thermus route): step 3/5.</text>
</comment>
<comment type="catalytic activity">
    <reaction evidence="7">
        <text>[amino-group carrier protein]-C-terminal-N-(1-carboxy-5-oxopentan-1-yl)-L-glutamine + phosphate + NADP(+) = [amino-group carrier protein]-C-terminal-N-(1-carboxy-5-phosphooxy-5-oxopentan-1-yl)-L-glutamine + NADPH + H(+)</text>
        <dbReference type="Rhea" id="RHEA:41948"/>
        <dbReference type="Rhea" id="RHEA-COMP:9712"/>
        <dbReference type="Rhea" id="RHEA-COMP:9714"/>
        <dbReference type="ChEBI" id="CHEBI:15378"/>
        <dbReference type="ChEBI" id="CHEBI:43474"/>
        <dbReference type="ChEBI" id="CHEBI:57783"/>
        <dbReference type="ChEBI" id="CHEBI:58349"/>
        <dbReference type="ChEBI" id="CHEBI:78499"/>
        <dbReference type="ChEBI" id="CHEBI:78501"/>
        <dbReference type="EC" id="1.2.1.103"/>
    </reaction>
</comment>
<dbReference type="KEGG" id="sacd:HS1genome_0844"/>
<dbReference type="GO" id="GO:0042450">
    <property type="term" value="P:L-arginine biosynthetic process via ornithine"/>
    <property type="evidence" value="ECO:0007669"/>
    <property type="project" value="UniProtKB-UniRule"/>
</dbReference>
<dbReference type="InterPro" id="IPR050085">
    <property type="entry name" value="AGPR"/>
</dbReference>
<feature type="active site" evidence="7 8">
    <location>
        <position position="150"/>
    </location>
</feature>
<dbReference type="HAMAP" id="MF_00150">
    <property type="entry name" value="ArgC_type1"/>
    <property type="match status" value="1"/>
</dbReference>
<feature type="domain" description="Semialdehyde dehydrogenase NAD-binding" evidence="9">
    <location>
        <begin position="3"/>
        <end position="142"/>
    </location>
</feature>
<evidence type="ECO:0000256" key="4">
    <source>
        <dbReference type="ARBA" id="ARBA00022857"/>
    </source>
</evidence>
<evidence type="ECO:0000256" key="1">
    <source>
        <dbReference type="ARBA" id="ARBA00022490"/>
    </source>
</evidence>
<dbReference type="OrthoDB" id="372053at2157"/>
<feature type="binding site" evidence="7">
    <location>
        <position position="315"/>
    </location>
    <ligand>
        <name>NADP(+)</name>
        <dbReference type="ChEBI" id="CHEBI:58349"/>
    </ligand>
</feature>
<evidence type="ECO:0000256" key="7">
    <source>
        <dbReference type="HAMAP-Rule" id="MF_02083"/>
    </source>
</evidence>
<evidence type="ECO:0000313" key="10">
    <source>
        <dbReference type="EMBL" id="BBD72455.1"/>
    </source>
</evidence>
<evidence type="ECO:0000256" key="5">
    <source>
        <dbReference type="ARBA" id="ARBA00023002"/>
    </source>
</evidence>
<dbReference type="Pfam" id="PF22698">
    <property type="entry name" value="Semialdhyde_dhC_1"/>
    <property type="match status" value="1"/>
</dbReference>
<dbReference type="EC" id="1.2.1.106" evidence="7"/>
<evidence type="ECO:0000313" key="11">
    <source>
        <dbReference type="EMBL" id="GGT97020.1"/>
    </source>
</evidence>
<dbReference type="Gene3D" id="3.30.360.10">
    <property type="entry name" value="Dihydrodipicolinate Reductase, domain 2"/>
    <property type="match status" value="1"/>
</dbReference>
<dbReference type="UniPathway" id="UPA00068"/>
<dbReference type="EMBL" id="AP018553">
    <property type="protein sequence ID" value="BBD72455.1"/>
    <property type="molecule type" value="Genomic_DNA"/>
</dbReference>
<dbReference type="CDD" id="cd23939">
    <property type="entry name" value="AGPR_1_C_LysY"/>
    <property type="match status" value="1"/>
</dbReference>
<dbReference type="Pfam" id="PF01118">
    <property type="entry name" value="Semialdhyde_dh"/>
    <property type="match status" value="1"/>
</dbReference>
<keyword evidence="3 7" id="KW-0028">Amino-acid biosynthesis</keyword>
<dbReference type="SUPFAM" id="SSF55347">
    <property type="entry name" value="Glyceraldehyde-3-phosphate dehydrogenase-like, C-terminal domain"/>
    <property type="match status" value="1"/>
</dbReference>
<dbReference type="GO" id="GO:0003942">
    <property type="term" value="F:N-acetyl-gamma-glutamyl-phosphate reductase activity"/>
    <property type="evidence" value="ECO:0007669"/>
    <property type="project" value="InterPro"/>
</dbReference>
<dbReference type="PANTHER" id="PTHR32338:SF11">
    <property type="entry name" value="[LYSW]-L-2-AMINOADIPATE_[LYSW]-L-GLUTAMATE PHOSPHATE REDUCTASE-RELATED"/>
    <property type="match status" value="1"/>
</dbReference>
<evidence type="ECO:0000256" key="6">
    <source>
        <dbReference type="ARBA" id="ARBA00023154"/>
    </source>
</evidence>
<keyword evidence="5 7" id="KW-0560">Oxidoreductase</keyword>
<comment type="caution">
    <text evidence="7">Lacks conserved residue(s) required for the propagation of feature annotation.</text>
</comment>
<protein>
    <recommendedName>
        <fullName evidence="7">[LysW]-L-2-aminoadipate/[LysW]-L-glutamate phosphate reductase</fullName>
        <ecNumber evidence="7">1.2.1.103</ecNumber>
        <ecNumber evidence="7">1.2.1.106</ecNumber>
    </recommendedName>
</protein>
<gene>
    <name evidence="7" type="primary">lysY</name>
    <name evidence="11" type="ORF">GCM10007116_13140</name>
    <name evidence="10" type="ORF">HS1genome_0844</name>
</gene>
<dbReference type="RefSeq" id="WP_126449761.1">
    <property type="nucleotide sequence ID" value="NZ_AP018553.1"/>
</dbReference>
<dbReference type="PROSITE" id="PS01224">
    <property type="entry name" value="ARGC"/>
    <property type="match status" value="1"/>
</dbReference>
<dbReference type="HAMAP" id="MF_02083">
    <property type="entry name" value="LysY"/>
    <property type="match status" value="1"/>
</dbReference>
<dbReference type="GO" id="GO:0005737">
    <property type="term" value="C:cytoplasm"/>
    <property type="evidence" value="ECO:0007669"/>
    <property type="project" value="UniProtKB-SubCell"/>
</dbReference>
<dbReference type="GO" id="GO:0070401">
    <property type="term" value="F:NADP+ binding"/>
    <property type="evidence" value="ECO:0007669"/>
    <property type="project" value="InterPro"/>
</dbReference>
<proteinExistence type="inferred from homology"/>
<reference evidence="11" key="4">
    <citation type="submission" date="2020-09" db="EMBL/GenBank/DDBJ databases">
        <authorList>
            <person name="Sun Q."/>
            <person name="Ohkuma M."/>
        </authorList>
    </citation>
    <scope>NUCLEOTIDE SEQUENCE</scope>
    <source>
        <strain evidence="11">JCM 31740</strain>
    </source>
</reference>
<dbReference type="InterPro" id="IPR023013">
    <property type="entry name" value="AGPR_AS"/>
</dbReference>
<dbReference type="GO" id="GO:0019878">
    <property type="term" value="P:lysine biosynthetic process via aminoadipic acid"/>
    <property type="evidence" value="ECO:0007669"/>
    <property type="project" value="UniProtKB-UniRule"/>
</dbReference>
<dbReference type="SMART" id="SM00859">
    <property type="entry name" value="Semialdhyde_dh"/>
    <property type="match status" value="1"/>
</dbReference>
<comment type="catalytic activity">
    <reaction evidence="7">
        <text>[amino-group carrier protein]-C-terminal-gamma-(L-glutamyl-5-semialdehyde)-L-glutamate + phosphate + NADP(+) = [amino-group carrier protein]-C-terminal-gamma-(5-phospho-L-glutamyl)-L-glutamate + NADPH + H(+)</text>
        <dbReference type="Rhea" id="RHEA:52668"/>
        <dbReference type="Rhea" id="RHEA-COMP:13313"/>
        <dbReference type="Rhea" id="RHEA-COMP:13327"/>
        <dbReference type="ChEBI" id="CHEBI:15378"/>
        <dbReference type="ChEBI" id="CHEBI:43474"/>
        <dbReference type="ChEBI" id="CHEBI:57783"/>
        <dbReference type="ChEBI" id="CHEBI:58349"/>
        <dbReference type="ChEBI" id="CHEBI:136717"/>
        <dbReference type="ChEBI" id="CHEBI:136761"/>
        <dbReference type="EC" id="1.2.1.106"/>
    </reaction>
</comment>
<keyword evidence="4 7" id="KW-0521">NADP</keyword>
<organism evidence="10 12">
    <name type="scientific">Sulfodiicoccus acidiphilus</name>
    <dbReference type="NCBI Taxonomy" id="1670455"/>
    <lineage>
        <taxon>Archaea</taxon>
        <taxon>Thermoproteota</taxon>
        <taxon>Thermoprotei</taxon>
        <taxon>Sulfolobales</taxon>
        <taxon>Sulfolobaceae</taxon>
        <taxon>Sulfodiicoccus</taxon>
    </lineage>
</organism>
<dbReference type="InterPro" id="IPR036291">
    <property type="entry name" value="NAD(P)-bd_dom_sf"/>
</dbReference>
<reference evidence="10" key="3">
    <citation type="journal article" date="2019" name="BMC Res. Notes">
        <title>Complete genome sequence of the Sulfodiicoccus acidiphilus strain HS-1T, the first crenarchaeon that lacks polB3, isolated from an acidic hot spring in Ohwaku-dani, Hakone, Japan.</title>
        <authorList>
            <person name="Sakai H.D."/>
            <person name="Kurosawa N."/>
        </authorList>
    </citation>
    <scope>NUCLEOTIDE SEQUENCE</scope>
    <source>
        <strain evidence="10">HS-1</strain>
    </source>
</reference>
<comment type="function">
    <text evidence="7">Involved in both the arginine and lysine biosynthetic pathways.</text>
</comment>
<dbReference type="EMBL" id="BMQS01000011">
    <property type="protein sequence ID" value="GGT97020.1"/>
    <property type="molecule type" value="Genomic_DNA"/>
</dbReference>
<dbReference type="InterPro" id="IPR000706">
    <property type="entry name" value="AGPR_type-1"/>
</dbReference>
<keyword evidence="2 7" id="KW-0055">Arginine biosynthesis</keyword>
<accession>A0A348B2Q3</accession>